<gene>
    <name evidence="7" type="ORF">SAMN04487991_1788</name>
</gene>
<keyword evidence="4 5" id="KW-0472">Membrane</keyword>
<dbReference type="Proteomes" id="UP000199630">
    <property type="component" value="Unassembled WGS sequence"/>
</dbReference>
<evidence type="ECO:0000256" key="1">
    <source>
        <dbReference type="ARBA" id="ARBA00004167"/>
    </source>
</evidence>
<dbReference type="Gene3D" id="2.40.30.170">
    <property type="match status" value="1"/>
</dbReference>
<sequence>MSIPQLLPNEQGSGRNRRVIYLIISAIATFLLWAAYAPLDEVVRGTGRVVPITKTQTVQNLEGGIVEGIFVAEGSIVDDGQRIAKMSETQFLSTYRELEGQRFSLMLKVARLQAEAADNESFIPVPELADQAPEYAASEIELFRVRRTDLLSSLESLGAEASLKRREAEILRAMVKKDAVAEIDLIRAEQAAVAAEGKVSTVRNEFETKRAQEYSDTLIKLRQVEEQMRIREDQLARTDVRSPVHGIVNKVVATTIGGVVGPGDPLVEIIPLDHELRIEGRIDPRDIGFVYVGMPASIKLTAFDFSIYGMLTGEVIHVGADTLTDPTQPAGAPPYYEVFVKVDATTLEGPDGVVNIRPGMLAQLELKSGEKTVLAYLLKPLAKTTEAFSER</sequence>
<dbReference type="PANTHER" id="PTHR30386">
    <property type="entry name" value="MEMBRANE FUSION SUBUNIT OF EMRAB-TOLC MULTIDRUG EFFLUX PUMP"/>
    <property type="match status" value="1"/>
</dbReference>
<dbReference type="AlphaFoldDB" id="A0A1I3QE94"/>
<keyword evidence="2 5" id="KW-0812">Transmembrane</keyword>
<keyword evidence="3 5" id="KW-1133">Transmembrane helix</keyword>
<dbReference type="GO" id="GO:0016020">
    <property type="term" value="C:membrane"/>
    <property type="evidence" value="ECO:0007669"/>
    <property type="project" value="UniProtKB-SubCell"/>
</dbReference>
<evidence type="ECO:0000313" key="8">
    <source>
        <dbReference type="Proteomes" id="UP000199630"/>
    </source>
</evidence>
<dbReference type="PRINTS" id="PR01490">
    <property type="entry name" value="RTXTOXIND"/>
</dbReference>
<dbReference type="EMBL" id="FORH01000003">
    <property type="protein sequence ID" value="SFJ31681.1"/>
    <property type="molecule type" value="Genomic_DNA"/>
</dbReference>
<comment type="subcellular location">
    <subcellularLocation>
        <location evidence="1">Membrane</location>
        <topology evidence="1">Single-pass membrane protein</topology>
    </subcellularLocation>
</comment>
<evidence type="ECO:0000256" key="5">
    <source>
        <dbReference type="SAM" id="Phobius"/>
    </source>
</evidence>
<dbReference type="OrthoDB" id="9810980at2"/>
<protein>
    <submittedName>
        <fullName evidence="7">Membrane fusion protein, adhesin transport system</fullName>
    </submittedName>
</protein>
<dbReference type="InterPro" id="IPR058982">
    <property type="entry name" value="Beta-barrel_AprE"/>
</dbReference>
<dbReference type="Pfam" id="PF26002">
    <property type="entry name" value="Beta-barrel_AprE"/>
    <property type="match status" value="1"/>
</dbReference>
<dbReference type="STRING" id="588602.SAMN04487991_1788"/>
<dbReference type="RefSeq" id="WP_090060150.1">
    <property type="nucleotide sequence ID" value="NZ_FORH01000003.1"/>
</dbReference>
<accession>A0A1I3QE94</accession>
<feature type="transmembrane region" description="Helical" evidence="5">
    <location>
        <begin position="20"/>
        <end position="39"/>
    </location>
</feature>
<feature type="domain" description="AprE-like beta-barrel" evidence="6">
    <location>
        <begin position="276"/>
        <end position="368"/>
    </location>
</feature>
<evidence type="ECO:0000256" key="4">
    <source>
        <dbReference type="ARBA" id="ARBA00023136"/>
    </source>
</evidence>
<reference evidence="8" key="1">
    <citation type="submission" date="2016-10" db="EMBL/GenBank/DDBJ databases">
        <authorList>
            <person name="Varghese N."/>
            <person name="Submissions S."/>
        </authorList>
    </citation>
    <scope>NUCLEOTIDE SEQUENCE [LARGE SCALE GENOMIC DNA]</scope>
    <source>
        <strain evidence="8">DSM 26471</strain>
    </source>
</reference>
<dbReference type="InterPro" id="IPR050739">
    <property type="entry name" value="MFP"/>
</dbReference>
<proteinExistence type="predicted"/>
<organism evidence="7 8">
    <name type="scientific">Celeribacter neptunius</name>
    <dbReference type="NCBI Taxonomy" id="588602"/>
    <lineage>
        <taxon>Bacteria</taxon>
        <taxon>Pseudomonadati</taxon>
        <taxon>Pseudomonadota</taxon>
        <taxon>Alphaproteobacteria</taxon>
        <taxon>Rhodobacterales</taxon>
        <taxon>Roseobacteraceae</taxon>
        <taxon>Celeribacter</taxon>
    </lineage>
</organism>
<dbReference type="PANTHER" id="PTHR30386:SF26">
    <property type="entry name" value="TRANSPORT PROTEIN COMB"/>
    <property type="match status" value="1"/>
</dbReference>
<evidence type="ECO:0000256" key="3">
    <source>
        <dbReference type="ARBA" id="ARBA00022989"/>
    </source>
</evidence>
<evidence type="ECO:0000313" key="7">
    <source>
        <dbReference type="EMBL" id="SFJ31681.1"/>
    </source>
</evidence>
<evidence type="ECO:0000259" key="6">
    <source>
        <dbReference type="Pfam" id="PF26002"/>
    </source>
</evidence>
<name>A0A1I3QE94_9RHOB</name>
<keyword evidence="8" id="KW-1185">Reference proteome</keyword>
<evidence type="ECO:0000256" key="2">
    <source>
        <dbReference type="ARBA" id="ARBA00022692"/>
    </source>
</evidence>